<organism evidence="4 5">
    <name type="scientific">Caenorhabditis japonica</name>
    <dbReference type="NCBI Taxonomy" id="281687"/>
    <lineage>
        <taxon>Eukaryota</taxon>
        <taxon>Metazoa</taxon>
        <taxon>Ecdysozoa</taxon>
        <taxon>Nematoda</taxon>
        <taxon>Chromadorea</taxon>
        <taxon>Rhabditida</taxon>
        <taxon>Rhabditina</taxon>
        <taxon>Rhabditomorpha</taxon>
        <taxon>Rhabditoidea</taxon>
        <taxon>Rhabditidae</taxon>
        <taxon>Peloderinae</taxon>
        <taxon>Caenorhabditis</taxon>
    </lineage>
</organism>
<dbReference type="Gene3D" id="2.60.40.820">
    <property type="entry name" value="Transcription factor, T-box"/>
    <property type="match status" value="1"/>
</dbReference>
<dbReference type="AlphaFoldDB" id="A0A8R1IDQ6"/>
<dbReference type="GO" id="GO:0045893">
    <property type="term" value="P:positive regulation of DNA-templated transcription"/>
    <property type="evidence" value="ECO:0007669"/>
    <property type="project" value="InterPro"/>
</dbReference>
<dbReference type="Proteomes" id="UP000005237">
    <property type="component" value="Unassembled WGS sequence"/>
</dbReference>
<feature type="region of interest" description="Disordered" evidence="2">
    <location>
        <begin position="17"/>
        <end position="50"/>
    </location>
</feature>
<dbReference type="GO" id="GO:0003700">
    <property type="term" value="F:DNA-binding transcription factor activity"/>
    <property type="evidence" value="ECO:0007669"/>
    <property type="project" value="InterPro"/>
</dbReference>
<evidence type="ECO:0000313" key="4">
    <source>
        <dbReference type="EnsemblMetazoa" id="CJA31660.1"/>
    </source>
</evidence>
<feature type="compositionally biased region" description="Low complexity" evidence="2">
    <location>
        <begin position="33"/>
        <end position="42"/>
    </location>
</feature>
<accession>A0A8R1IDQ6</accession>
<dbReference type="GO" id="GO:0003677">
    <property type="term" value="F:DNA binding"/>
    <property type="evidence" value="ECO:0007669"/>
    <property type="project" value="UniProtKB-UniRule"/>
</dbReference>
<keyword evidence="5" id="KW-1185">Reference proteome</keyword>
<name>A0A8R1IDQ6_CAEJA</name>
<dbReference type="EnsemblMetazoa" id="CJA31660.1">
    <property type="protein sequence ID" value="CJA31660.1"/>
    <property type="gene ID" value="WBGene00207507"/>
</dbReference>
<dbReference type="InterPro" id="IPR046360">
    <property type="entry name" value="T-box_DNA-bd"/>
</dbReference>
<sequence>MVVTAYQSNHVNDLKKKHNKFASGFRAERGGKRSASASASESPDAKRTPSTEFLLRVEQLNVIVFARD</sequence>
<comment type="subcellular location">
    <subcellularLocation>
        <location evidence="1">Nucleus</location>
    </subcellularLocation>
</comment>
<dbReference type="InterPro" id="IPR036960">
    <property type="entry name" value="T-box_sf"/>
</dbReference>
<dbReference type="GO" id="GO:0005634">
    <property type="term" value="C:nucleus"/>
    <property type="evidence" value="ECO:0007669"/>
    <property type="project" value="UniProtKB-SubCell"/>
</dbReference>
<evidence type="ECO:0000259" key="3">
    <source>
        <dbReference type="PROSITE" id="PS50252"/>
    </source>
</evidence>
<reference evidence="5" key="1">
    <citation type="submission" date="2010-08" db="EMBL/GenBank/DDBJ databases">
        <authorList>
            <consortium name="Caenorhabditis japonica Sequencing Consortium"/>
            <person name="Wilson R.K."/>
        </authorList>
    </citation>
    <scope>NUCLEOTIDE SEQUENCE [LARGE SCALE GENOMIC DNA]</scope>
    <source>
        <strain evidence="5">DF5081</strain>
    </source>
</reference>
<comment type="caution">
    <text evidence="1">Lacks conserved residue(s) required for the propagation of feature annotation.</text>
</comment>
<feature type="domain" description="T-box" evidence="3">
    <location>
        <begin position="1"/>
        <end position="27"/>
    </location>
</feature>
<keyword evidence="1" id="KW-0238">DNA-binding</keyword>
<dbReference type="PROSITE" id="PS50252">
    <property type="entry name" value="TBOX_3"/>
    <property type="match status" value="1"/>
</dbReference>
<evidence type="ECO:0000313" key="5">
    <source>
        <dbReference type="Proteomes" id="UP000005237"/>
    </source>
</evidence>
<protein>
    <recommendedName>
        <fullName evidence="3">T-box domain-containing protein</fullName>
    </recommendedName>
</protein>
<evidence type="ECO:0000256" key="2">
    <source>
        <dbReference type="SAM" id="MobiDB-lite"/>
    </source>
</evidence>
<keyword evidence="1" id="KW-0539">Nucleus</keyword>
<dbReference type="Pfam" id="PF00907">
    <property type="entry name" value="T-box"/>
    <property type="match status" value="1"/>
</dbReference>
<reference evidence="4" key="2">
    <citation type="submission" date="2022-06" db="UniProtKB">
        <authorList>
            <consortium name="EnsemblMetazoa"/>
        </authorList>
    </citation>
    <scope>IDENTIFICATION</scope>
    <source>
        <strain evidence="4">DF5081</strain>
    </source>
</reference>
<evidence type="ECO:0000256" key="1">
    <source>
        <dbReference type="PROSITE-ProRule" id="PRU00201"/>
    </source>
</evidence>
<proteinExistence type="predicted"/>